<dbReference type="CDD" id="cd07713">
    <property type="entry name" value="DHPS-like_MBL-fold"/>
    <property type="match status" value="1"/>
</dbReference>
<dbReference type="InterPro" id="IPR001279">
    <property type="entry name" value="Metallo-B-lactamas"/>
</dbReference>
<dbReference type="GO" id="GO:0016740">
    <property type="term" value="F:transferase activity"/>
    <property type="evidence" value="ECO:0007669"/>
    <property type="project" value="TreeGrafter"/>
</dbReference>
<dbReference type="RefSeq" id="WP_218112280.1">
    <property type="nucleotide sequence ID" value="NZ_CP065383.1"/>
</dbReference>
<dbReference type="InterPro" id="IPR041712">
    <property type="entry name" value="DHPS-like_MBL-fold"/>
</dbReference>
<dbReference type="Pfam" id="PF00753">
    <property type="entry name" value="Lactamase_B"/>
    <property type="match status" value="1"/>
</dbReference>
<dbReference type="InterPro" id="IPR036866">
    <property type="entry name" value="RibonucZ/Hydroxyglut_hydro"/>
</dbReference>
<dbReference type="InterPro" id="IPR052926">
    <property type="entry name" value="Metallo-beta-lactamase_dom"/>
</dbReference>
<dbReference type="PANTHER" id="PTHR13754:SF13">
    <property type="entry name" value="METALLO-BETA-LACTAMASE SUPERFAMILY PROTEIN (AFU_ORTHOLOGUE AFUA_3G07630)"/>
    <property type="match status" value="1"/>
</dbReference>
<dbReference type="Gene3D" id="3.60.15.10">
    <property type="entry name" value="Ribonuclease Z/Hydroxyacylglutathione hydrolase-like"/>
    <property type="match status" value="1"/>
</dbReference>
<organism evidence="2 3">
    <name type="scientific">Atribacter laminatus</name>
    <dbReference type="NCBI Taxonomy" id="2847778"/>
    <lineage>
        <taxon>Bacteria</taxon>
        <taxon>Pseudomonadati</taxon>
        <taxon>Atribacterota</taxon>
        <taxon>Atribacteria</taxon>
        <taxon>Atribacterales</taxon>
        <taxon>Atribacteraceae</taxon>
        <taxon>Atribacter</taxon>
    </lineage>
</organism>
<name>A0A7T1AJI2_ATRLM</name>
<protein>
    <submittedName>
        <fullName evidence="2">Ribonuclease BN</fullName>
        <ecNumber evidence="2">3.1.26.11</ecNumber>
    </submittedName>
</protein>
<dbReference type="Proteomes" id="UP000594463">
    <property type="component" value="Chromosome"/>
</dbReference>
<dbReference type="SMART" id="SM00849">
    <property type="entry name" value="Lactamase_B"/>
    <property type="match status" value="1"/>
</dbReference>
<proteinExistence type="predicted"/>
<accession>A0A7T1AJI2</accession>
<dbReference type="EC" id="3.1.26.11" evidence="2"/>
<evidence type="ECO:0000313" key="3">
    <source>
        <dbReference type="Proteomes" id="UP000594463"/>
    </source>
</evidence>
<feature type="domain" description="Metallo-beta-lactamase" evidence="1">
    <location>
        <begin position="25"/>
        <end position="211"/>
    </location>
</feature>
<gene>
    <name evidence="2" type="primary">rbn_2</name>
    <name evidence="2" type="ORF">RT761_00243</name>
</gene>
<keyword evidence="2" id="KW-0378">Hydrolase</keyword>
<evidence type="ECO:0000259" key="1">
    <source>
        <dbReference type="SMART" id="SM00849"/>
    </source>
</evidence>
<keyword evidence="3" id="KW-1185">Reference proteome</keyword>
<evidence type="ECO:0000313" key="2">
    <source>
        <dbReference type="EMBL" id="QPM67055.1"/>
    </source>
</evidence>
<dbReference type="SUPFAM" id="SSF56281">
    <property type="entry name" value="Metallo-hydrolase/oxidoreductase"/>
    <property type="match status" value="1"/>
</dbReference>
<dbReference type="KEGG" id="alam:RT761_00243"/>
<dbReference type="GO" id="GO:0042781">
    <property type="term" value="F:3'-tRNA processing endoribonuclease activity"/>
    <property type="evidence" value="ECO:0007669"/>
    <property type="project" value="UniProtKB-EC"/>
</dbReference>
<dbReference type="EMBL" id="CP065383">
    <property type="protein sequence ID" value="QPM67055.1"/>
    <property type="molecule type" value="Genomic_DNA"/>
</dbReference>
<reference evidence="2 3" key="1">
    <citation type="journal article" date="2021" name="Nat. Commun.">
        <title>Isolation of a member of the candidate phylum Atribacteria reveals a unique cell membrane structure.</title>
        <authorList>
            <person name="Taiki K."/>
            <person name="Nobu M.K."/>
            <person name="Kusada H."/>
            <person name="Meng X.-Y."/>
            <person name="Hosoki N."/>
            <person name="Uematsu K."/>
            <person name="Yoshioka H."/>
            <person name="Kamagata Y."/>
            <person name="Tamaki H."/>
        </authorList>
    </citation>
    <scope>NUCLEOTIDE SEQUENCE [LARGE SCALE GENOMIC DNA]</scope>
    <source>
        <strain evidence="2 3">RT761</strain>
    </source>
</reference>
<sequence>MQHPFFTMTILYDNQTTRDDLLSSHGFSCLVENHEGRRVLFDTGESGPLLLQNMKQLNIDPSTIEKVILSHEHYDHVGGAKTMVSFRNDLEILILPSFTTAFRENFPAPRLLLKEVTKGMEILPGLFSTGEIKGIIPEQGLAARGREKALFIGGCCHPGLEKMISTAIDVTGQTIGAALGGFHLCHSDDDEIQSIFQNLKKMGVEKIAPCHCTGFAGIDLAHEIYGTNCIHAGVGTIVEWF</sequence>
<dbReference type="PANTHER" id="PTHR13754">
    <property type="entry name" value="METALLO-BETA-LACTAMASE SUPERFAMILY PROTEIN"/>
    <property type="match status" value="1"/>
</dbReference>
<dbReference type="AlphaFoldDB" id="A0A7T1AJI2"/>